<reference evidence="2" key="1">
    <citation type="submission" date="2015-12" db="EMBL/GenBank/DDBJ databases">
        <title>De novo transcriptome assembly of four potential Pierce s Disease insect vectors from Arizona vineyards.</title>
        <authorList>
            <person name="Tassone E.E."/>
        </authorList>
    </citation>
    <scope>NUCLEOTIDE SEQUENCE</scope>
</reference>
<dbReference type="EMBL" id="GEDC01009059">
    <property type="protein sequence ID" value="JAS28239.1"/>
    <property type="molecule type" value="Transcribed_RNA"/>
</dbReference>
<dbReference type="AlphaFoldDB" id="A0A1B6DRF8"/>
<evidence type="ECO:0000313" key="2">
    <source>
        <dbReference type="EMBL" id="JAS28239.1"/>
    </source>
</evidence>
<feature type="non-terminal residue" evidence="2">
    <location>
        <position position="316"/>
    </location>
</feature>
<feature type="compositionally biased region" description="Basic and acidic residues" evidence="1">
    <location>
        <begin position="137"/>
        <end position="148"/>
    </location>
</feature>
<feature type="compositionally biased region" description="Low complexity" evidence="1">
    <location>
        <begin position="180"/>
        <end position="241"/>
    </location>
</feature>
<accession>A0A1B6DRF8</accession>
<protein>
    <submittedName>
        <fullName evidence="2">Uncharacterized protein</fullName>
    </submittedName>
</protein>
<name>A0A1B6DRF8_9HEMI</name>
<proteinExistence type="predicted"/>
<feature type="compositionally biased region" description="Gly residues" evidence="1">
    <location>
        <begin position="1"/>
        <end position="45"/>
    </location>
</feature>
<feature type="compositionally biased region" description="Polar residues" evidence="1">
    <location>
        <begin position="105"/>
        <end position="116"/>
    </location>
</feature>
<feature type="region of interest" description="Disordered" evidence="1">
    <location>
        <begin position="1"/>
        <end position="244"/>
    </location>
</feature>
<feature type="non-terminal residue" evidence="2">
    <location>
        <position position="1"/>
    </location>
</feature>
<evidence type="ECO:0000256" key="1">
    <source>
        <dbReference type="SAM" id="MobiDB-lite"/>
    </source>
</evidence>
<organism evidence="2">
    <name type="scientific">Clastoptera arizonana</name>
    <name type="common">Arizona spittle bug</name>
    <dbReference type="NCBI Taxonomy" id="38151"/>
    <lineage>
        <taxon>Eukaryota</taxon>
        <taxon>Metazoa</taxon>
        <taxon>Ecdysozoa</taxon>
        <taxon>Arthropoda</taxon>
        <taxon>Hexapoda</taxon>
        <taxon>Insecta</taxon>
        <taxon>Pterygota</taxon>
        <taxon>Neoptera</taxon>
        <taxon>Paraneoptera</taxon>
        <taxon>Hemiptera</taxon>
        <taxon>Auchenorrhyncha</taxon>
        <taxon>Cercopoidea</taxon>
        <taxon>Clastopteridae</taxon>
        <taxon>Clastoptera</taxon>
    </lineage>
</organism>
<gene>
    <name evidence="2" type="ORF">g.22948</name>
</gene>
<sequence length="316" mass="33272">PGFPQGGAGPPGFPQGGAGPPGFPQGGAGPPGFPQGGGGPPGLQQGGAPRSAWGRGTRAPQPASFGPPPGMQQTPTGLPIIQTPTPQGVVTGPQPRGGRQPFRDSPQQPTESSLSTDVEKMSIQGRGDGSVGMSQEPKGRGRGSEERQPGPSQGSADSSVGKPQKGRGRGKQVDNSEKMQPGPSTQQQQQSRPPETQQQQSRPPQTQQSRAPSVPSEVPSPRSSISQSSPRPSPATATSSSLMIPHRKKLGPVIGTKGRKILIEVNHLRLELKKTNAIAMHYDVDINPDMPKKLFRYDVHFQLEVLVKKYVVQYTS</sequence>